<name>A0A4V2X9M4_9BACT</name>
<gene>
    <name evidence="2" type="ORF">EZE20_11825</name>
</gene>
<dbReference type="RefSeq" id="WP_132117847.1">
    <property type="nucleotide sequence ID" value="NZ_SMJU01000007.1"/>
</dbReference>
<comment type="caution">
    <text evidence="2">The sequence shown here is derived from an EMBL/GenBank/DDBJ whole genome shotgun (WGS) entry which is preliminary data.</text>
</comment>
<proteinExistence type="predicted"/>
<evidence type="ECO:0000313" key="3">
    <source>
        <dbReference type="Proteomes" id="UP000295706"/>
    </source>
</evidence>
<keyword evidence="1" id="KW-0175">Coiled coil</keyword>
<dbReference type="Proteomes" id="UP000295706">
    <property type="component" value="Unassembled WGS sequence"/>
</dbReference>
<sequence>MKKILTILLAFFIFSCQSKKEESPEMVLLREQNELLKKQLEEAEKSKTEIKQKVVEQAKIQKVKKVVIDDDRIKQDLLGRRFEYLQPGLVRIRKTWEFASLSEFITFSVENEITKEDYIEKTISMTLEDNRSGQKHYCKMLVSYSKSGNEWIMVRNDVLKFNNID</sequence>
<feature type="coiled-coil region" evidence="1">
    <location>
        <begin position="26"/>
        <end position="53"/>
    </location>
</feature>
<reference evidence="2 3" key="1">
    <citation type="submission" date="2019-02" db="EMBL/GenBank/DDBJ databases">
        <title>Arundinibacter roseus gen. nov., sp. nov., a new member of the family Cytophagaceae.</title>
        <authorList>
            <person name="Szuroczki S."/>
            <person name="Khayer B."/>
            <person name="Sproer C."/>
            <person name="Toumi M."/>
            <person name="Szabo A."/>
            <person name="Felfoldi T."/>
            <person name="Schumann P."/>
            <person name="Toth E."/>
        </authorList>
    </citation>
    <scope>NUCLEOTIDE SEQUENCE [LARGE SCALE GENOMIC DNA]</scope>
    <source>
        <strain evidence="2 3">DMA-k-7a</strain>
    </source>
</reference>
<dbReference type="PROSITE" id="PS51257">
    <property type="entry name" value="PROKAR_LIPOPROTEIN"/>
    <property type="match status" value="1"/>
</dbReference>
<evidence type="ECO:0000256" key="1">
    <source>
        <dbReference type="SAM" id="Coils"/>
    </source>
</evidence>
<dbReference type="AlphaFoldDB" id="A0A4V2X9M4"/>
<organism evidence="2 3">
    <name type="scientific">Arundinibacter roseus</name>
    <dbReference type="NCBI Taxonomy" id="2070510"/>
    <lineage>
        <taxon>Bacteria</taxon>
        <taxon>Pseudomonadati</taxon>
        <taxon>Bacteroidota</taxon>
        <taxon>Cytophagia</taxon>
        <taxon>Cytophagales</taxon>
        <taxon>Spirosomataceae</taxon>
        <taxon>Arundinibacter</taxon>
    </lineage>
</organism>
<evidence type="ECO:0000313" key="2">
    <source>
        <dbReference type="EMBL" id="TDB64365.1"/>
    </source>
</evidence>
<protein>
    <submittedName>
        <fullName evidence="2">Uncharacterized protein</fullName>
    </submittedName>
</protein>
<accession>A0A4V2X9M4</accession>
<dbReference type="EMBL" id="SMJU01000007">
    <property type="protein sequence ID" value="TDB64365.1"/>
    <property type="molecule type" value="Genomic_DNA"/>
</dbReference>
<keyword evidence="3" id="KW-1185">Reference proteome</keyword>